<comment type="caution">
    <text evidence="2">The sequence shown here is derived from an EMBL/GenBank/DDBJ whole genome shotgun (WGS) entry which is preliminary data.</text>
</comment>
<dbReference type="PANTHER" id="PTHR36507">
    <property type="entry name" value="BLL1555 PROTEIN"/>
    <property type="match status" value="1"/>
</dbReference>
<sequence>MDRCFVAYAAVFAAVLLPAEAIAATVSVDVRGSDGKPLAGAVIALDTPRKPAGPIKFDPPYEMAQQNIAFVPHVLIVPVGATVTFPNRDKVRHHVYSFSKPRKFDLKLYGKDETRSVVFDKPGVVALGCNIHDAMNGYVVVVETPYAVQTDANGHATITGVPAGGATIRVWHPSIRAPDNMLVQSATIAPTGFATTYTIRGR</sequence>
<evidence type="ECO:0000256" key="1">
    <source>
        <dbReference type="SAM" id="SignalP"/>
    </source>
</evidence>
<dbReference type="RefSeq" id="WP_140848918.1">
    <property type="nucleotide sequence ID" value="NZ_RCZC01000002.1"/>
</dbReference>
<dbReference type="InterPro" id="IPR052721">
    <property type="entry name" value="ET_Amicyanin"/>
</dbReference>
<dbReference type="CDD" id="cd04221">
    <property type="entry name" value="MauL"/>
    <property type="match status" value="1"/>
</dbReference>
<gene>
    <name evidence="2" type="ORF">EAH76_05250</name>
</gene>
<dbReference type="Proteomes" id="UP000319931">
    <property type="component" value="Unassembled WGS sequence"/>
</dbReference>
<accession>A0A502FX66</accession>
<feature type="signal peptide" evidence="1">
    <location>
        <begin position="1"/>
        <end position="23"/>
    </location>
</feature>
<protein>
    <submittedName>
        <fullName evidence="2">Methylamine utilization protein</fullName>
    </submittedName>
</protein>
<dbReference type="EMBL" id="RCZC01000002">
    <property type="protein sequence ID" value="TPG54108.1"/>
    <property type="molecule type" value="Genomic_DNA"/>
</dbReference>
<dbReference type="AlphaFoldDB" id="A0A502FX66"/>
<feature type="chain" id="PRO_5021458621" evidence="1">
    <location>
        <begin position="24"/>
        <end position="202"/>
    </location>
</feature>
<dbReference type="PANTHER" id="PTHR36507:SF1">
    <property type="entry name" value="BLL1555 PROTEIN"/>
    <property type="match status" value="1"/>
</dbReference>
<proteinExistence type="predicted"/>
<name>A0A502FX66_9SPHN</name>
<keyword evidence="1" id="KW-0732">Signal</keyword>
<dbReference type="SUPFAM" id="SSF49503">
    <property type="entry name" value="Cupredoxins"/>
    <property type="match status" value="1"/>
</dbReference>
<evidence type="ECO:0000313" key="2">
    <source>
        <dbReference type="EMBL" id="TPG54108.1"/>
    </source>
</evidence>
<dbReference type="SUPFAM" id="SSF117074">
    <property type="entry name" value="Hypothetical protein PA1324"/>
    <property type="match status" value="1"/>
</dbReference>
<dbReference type="InterPro" id="IPR008972">
    <property type="entry name" value="Cupredoxin"/>
</dbReference>
<reference evidence="2 3" key="1">
    <citation type="journal article" date="2019" name="Environ. Microbiol.">
        <title>Species interactions and distinct microbial communities in high Arctic permafrost affected cryosols are associated with the CH4 and CO2 gas fluxes.</title>
        <authorList>
            <person name="Altshuler I."/>
            <person name="Hamel J."/>
            <person name="Turney S."/>
            <person name="Magnuson E."/>
            <person name="Levesque R."/>
            <person name="Greer C."/>
            <person name="Whyte L.G."/>
        </authorList>
    </citation>
    <scope>NUCLEOTIDE SEQUENCE [LARGE SCALE GENOMIC DNA]</scope>
    <source>
        <strain evidence="2 3">E6.1</strain>
    </source>
</reference>
<dbReference type="Gene3D" id="2.60.40.420">
    <property type="entry name" value="Cupredoxins - blue copper proteins"/>
    <property type="match status" value="1"/>
</dbReference>
<dbReference type="InterPro" id="IPR034242">
    <property type="entry name" value="MauL"/>
</dbReference>
<organism evidence="2 3">
    <name type="scientific">Sphingomonas glacialis</name>
    <dbReference type="NCBI Taxonomy" id="658225"/>
    <lineage>
        <taxon>Bacteria</taxon>
        <taxon>Pseudomonadati</taxon>
        <taxon>Pseudomonadota</taxon>
        <taxon>Alphaproteobacteria</taxon>
        <taxon>Sphingomonadales</taxon>
        <taxon>Sphingomonadaceae</taxon>
        <taxon>Sphingomonas</taxon>
    </lineage>
</organism>
<dbReference type="OrthoDB" id="9772097at2"/>
<keyword evidence="3" id="KW-1185">Reference proteome</keyword>
<evidence type="ECO:0000313" key="3">
    <source>
        <dbReference type="Proteomes" id="UP000319931"/>
    </source>
</evidence>